<dbReference type="FunFam" id="3.40.50.300:FF:000057">
    <property type="entry name" value="GTPase Der"/>
    <property type="match status" value="1"/>
</dbReference>
<sequence length="451" mass="49753">MSPSPSTATTPSQELPAVVIVGRPNVGKSTLLNRVLGRREAIVEERPGVTRDRKEVEAEWRGRPFRLVDTGGWLPSGSALDDKVSRQSEKAMREADLVLFVVDASVGITEEDGRVAELLRRADVPVMVLANKVDDSNREGAAWELMALGLGEPWPISALHGRGTGDMLDALVDQLPEWTPEDEIEVEEAAPLDEERTFSVSIVGRPNVGKSTLFNRLIGDERAVVHDMPGTTRDAVDTIVETPDGPIRFVDTAGMRRRSRIDEGTEYYSFVRALKAVDSSDVALLVIDATEGITHQDQRLAERIDAAGCPVVVLLNKWETLDAEQREDITYQVGQKLRFLGEAAVLKISALTGKGVHNLLPALADAIADYHTRIPTRKVNDVIRAAQQAQPAPHGARVLYATQGAVDPPTFTLFANRELPQTYVRYLERKLREELDLGATPIKMRIRRRSN</sequence>
<dbReference type="AlphaFoldDB" id="A0A5Q2RMC9"/>
<dbReference type="InterPro" id="IPR027417">
    <property type="entry name" value="P-loop_NTPase"/>
</dbReference>
<keyword evidence="4 10" id="KW-0677">Repeat</keyword>
<dbReference type="GO" id="GO:0043022">
    <property type="term" value="F:ribosome binding"/>
    <property type="evidence" value="ECO:0007669"/>
    <property type="project" value="TreeGrafter"/>
</dbReference>
<dbReference type="EMBL" id="CP045851">
    <property type="protein sequence ID" value="QGG95247.1"/>
    <property type="molecule type" value="Genomic_DNA"/>
</dbReference>
<dbReference type="InterPro" id="IPR015946">
    <property type="entry name" value="KH_dom-like_a/b"/>
</dbReference>
<feature type="binding site" evidence="8">
    <location>
        <begin position="251"/>
        <end position="255"/>
    </location>
    <ligand>
        <name>GTP</name>
        <dbReference type="ChEBI" id="CHEBI:37565"/>
        <label>2</label>
    </ligand>
</feature>
<comment type="caution">
    <text evidence="8">Lacks conserved residue(s) required for the propagation of feature annotation.</text>
</comment>
<accession>A0A5Q2RMC9</accession>
<dbReference type="GO" id="GO:0005525">
    <property type="term" value="F:GTP binding"/>
    <property type="evidence" value="ECO:0007669"/>
    <property type="project" value="UniProtKB-UniRule"/>
</dbReference>
<evidence type="ECO:0000256" key="5">
    <source>
        <dbReference type="ARBA" id="ARBA00022741"/>
    </source>
</evidence>
<keyword evidence="5 8" id="KW-0547">Nucleotide-binding</keyword>
<feature type="binding site" evidence="8">
    <location>
        <begin position="131"/>
        <end position="134"/>
    </location>
    <ligand>
        <name>GTP</name>
        <dbReference type="ChEBI" id="CHEBI:37565"/>
        <label>1</label>
    </ligand>
</feature>
<dbReference type="PROSITE" id="PS51712">
    <property type="entry name" value="G_ENGA"/>
    <property type="match status" value="2"/>
</dbReference>
<evidence type="ECO:0000256" key="4">
    <source>
        <dbReference type="ARBA" id="ARBA00022737"/>
    </source>
</evidence>
<dbReference type="FunFam" id="3.40.50.300:FF:000040">
    <property type="entry name" value="GTPase Der"/>
    <property type="match status" value="1"/>
</dbReference>
<dbReference type="InterPro" id="IPR032859">
    <property type="entry name" value="KH_dom-like"/>
</dbReference>
<evidence type="ECO:0000256" key="6">
    <source>
        <dbReference type="ARBA" id="ARBA00023134"/>
    </source>
</evidence>
<comment type="subunit">
    <text evidence="8">Associates with the 50S ribosomal subunit.</text>
</comment>
<evidence type="ECO:0000256" key="8">
    <source>
        <dbReference type="HAMAP-Rule" id="MF_00195"/>
    </source>
</evidence>
<evidence type="ECO:0000259" key="11">
    <source>
        <dbReference type="PROSITE" id="PS51712"/>
    </source>
</evidence>
<dbReference type="Proteomes" id="UP000334019">
    <property type="component" value="Chromosome"/>
</dbReference>
<gene>
    <name evidence="8 12" type="primary">der</name>
    <name evidence="12" type="ORF">GH723_09160</name>
</gene>
<keyword evidence="3 8" id="KW-0690">Ribosome biogenesis</keyword>
<dbReference type="Gene3D" id="3.40.50.300">
    <property type="entry name" value="P-loop containing nucleotide triphosphate hydrolases"/>
    <property type="match status" value="2"/>
</dbReference>
<evidence type="ECO:0000313" key="13">
    <source>
        <dbReference type="Proteomes" id="UP000334019"/>
    </source>
</evidence>
<dbReference type="PIRSF" id="PIRSF006485">
    <property type="entry name" value="GTP-binding_EngA"/>
    <property type="match status" value="1"/>
</dbReference>
<dbReference type="InterPro" id="IPR016484">
    <property type="entry name" value="GTPase_Der"/>
</dbReference>
<feature type="binding site" evidence="8">
    <location>
        <begin position="22"/>
        <end position="29"/>
    </location>
    <ligand>
        <name>GTP</name>
        <dbReference type="ChEBI" id="CHEBI:37565"/>
        <label>1</label>
    </ligand>
</feature>
<dbReference type="CDD" id="cd01894">
    <property type="entry name" value="EngA1"/>
    <property type="match status" value="1"/>
</dbReference>
<dbReference type="InterPro" id="IPR005225">
    <property type="entry name" value="Small_GTP-bd"/>
</dbReference>
<dbReference type="PRINTS" id="PR00326">
    <property type="entry name" value="GTP1OBG"/>
</dbReference>
<reference evidence="12 13" key="1">
    <citation type="submission" date="2019-11" db="EMBL/GenBank/DDBJ databases">
        <authorList>
            <person name="He Y."/>
        </authorList>
    </citation>
    <scope>NUCLEOTIDE SEQUENCE [LARGE SCALE GENOMIC DNA]</scope>
    <source>
        <strain evidence="12 13">SCSIO 58843</strain>
    </source>
</reference>
<dbReference type="NCBIfam" id="TIGR03594">
    <property type="entry name" value="GTPase_EngA"/>
    <property type="match status" value="1"/>
</dbReference>
<dbReference type="Pfam" id="PF14714">
    <property type="entry name" value="KH_dom-like"/>
    <property type="match status" value="1"/>
</dbReference>
<feature type="binding site" evidence="8">
    <location>
        <begin position="69"/>
        <end position="73"/>
    </location>
    <ligand>
        <name>GTP</name>
        <dbReference type="ChEBI" id="CHEBI:37565"/>
        <label>1</label>
    </ligand>
</feature>
<keyword evidence="6 8" id="KW-0342">GTP-binding</keyword>
<keyword evidence="13" id="KW-1185">Reference proteome</keyword>
<feature type="binding site" evidence="8">
    <location>
        <begin position="204"/>
        <end position="211"/>
    </location>
    <ligand>
        <name>GTP</name>
        <dbReference type="ChEBI" id="CHEBI:37565"/>
        <label>2</label>
    </ligand>
</feature>
<dbReference type="SUPFAM" id="SSF52540">
    <property type="entry name" value="P-loop containing nucleoside triphosphate hydrolases"/>
    <property type="match status" value="2"/>
</dbReference>
<evidence type="ECO:0000256" key="9">
    <source>
        <dbReference type="PROSITE-ProRule" id="PRU01049"/>
    </source>
</evidence>
<proteinExistence type="inferred from homology"/>
<dbReference type="HAMAP" id="MF_00195">
    <property type="entry name" value="GTPase_Der"/>
    <property type="match status" value="1"/>
</dbReference>
<feature type="domain" description="EngA-type G" evidence="11">
    <location>
        <begin position="198"/>
        <end position="371"/>
    </location>
</feature>
<dbReference type="CDD" id="cd01895">
    <property type="entry name" value="EngA2"/>
    <property type="match status" value="1"/>
</dbReference>
<dbReference type="GO" id="GO:0042254">
    <property type="term" value="P:ribosome biogenesis"/>
    <property type="evidence" value="ECO:0007669"/>
    <property type="project" value="UniProtKB-KW"/>
</dbReference>
<dbReference type="NCBIfam" id="TIGR00231">
    <property type="entry name" value="small_GTP"/>
    <property type="match status" value="2"/>
</dbReference>
<evidence type="ECO:0000313" key="12">
    <source>
        <dbReference type="EMBL" id="QGG95247.1"/>
    </source>
</evidence>
<evidence type="ECO:0000256" key="3">
    <source>
        <dbReference type="ARBA" id="ARBA00022517"/>
    </source>
</evidence>
<dbReference type="RefSeq" id="WP_153759355.1">
    <property type="nucleotide sequence ID" value="NZ_CP045851.1"/>
</dbReference>
<organism evidence="12 13">
    <name type="scientific">Actinomarinicola tropica</name>
    <dbReference type="NCBI Taxonomy" id="2789776"/>
    <lineage>
        <taxon>Bacteria</taxon>
        <taxon>Bacillati</taxon>
        <taxon>Actinomycetota</taxon>
        <taxon>Acidimicrobiia</taxon>
        <taxon>Acidimicrobiales</taxon>
        <taxon>Iamiaceae</taxon>
        <taxon>Actinomarinicola</taxon>
    </lineage>
</organism>
<comment type="similarity">
    <text evidence="1 8 9 10">Belongs to the TRAFAC class TrmE-Era-EngA-EngB-Septin-like GTPase superfamily. EngA (Der) GTPase family.</text>
</comment>
<name>A0A5Q2RMC9_9ACTN</name>
<dbReference type="Gene3D" id="3.30.300.20">
    <property type="match status" value="1"/>
</dbReference>
<evidence type="ECO:0000256" key="10">
    <source>
        <dbReference type="RuleBase" id="RU004481"/>
    </source>
</evidence>
<evidence type="ECO:0000256" key="1">
    <source>
        <dbReference type="ARBA" id="ARBA00008279"/>
    </source>
</evidence>
<dbReference type="InterPro" id="IPR006073">
    <property type="entry name" value="GTP-bd"/>
</dbReference>
<dbReference type="Pfam" id="PF01926">
    <property type="entry name" value="MMR_HSR1"/>
    <property type="match status" value="2"/>
</dbReference>
<comment type="function">
    <text evidence="8 10">GTPase that plays an essential role in the late steps of ribosome biogenesis.</text>
</comment>
<dbReference type="KEGG" id="atq:GH723_09160"/>
<feature type="domain" description="EngA-type G" evidence="11">
    <location>
        <begin position="16"/>
        <end position="179"/>
    </location>
</feature>
<protein>
    <recommendedName>
        <fullName evidence="2 8">GTPase Der</fullName>
    </recommendedName>
    <alternativeName>
        <fullName evidence="7 8">GTP-binding protein EngA</fullName>
    </alternativeName>
</protein>
<evidence type="ECO:0000256" key="7">
    <source>
        <dbReference type="ARBA" id="ARBA00032345"/>
    </source>
</evidence>
<dbReference type="PANTHER" id="PTHR43834">
    <property type="entry name" value="GTPASE DER"/>
    <property type="match status" value="1"/>
</dbReference>
<dbReference type="InterPro" id="IPR031166">
    <property type="entry name" value="G_ENGA"/>
</dbReference>
<dbReference type="PANTHER" id="PTHR43834:SF6">
    <property type="entry name" value="GTPASE DER"/>
    <property type="match status" value="1"/>
</dbReference>
<evidence type="ECO:0000256" key="2">
    <source>
        <dbReference type="ARBA" id="ARBA00020953"/>
    </source>
</evidence>